<keyword evidence="4 11" id="KW-0274">FAD</keyword>
<evidence type="ECO:0000256" key="2">
    <source>
        <dbReference type="ARBA" id="ARBA00016961"/>
    </source>
</evidence>
<dbReference type="Gene3D" id="3.30.390.30">
    <property type="match status" value="1"/>
</dbReference>
<dbReference type="PIRSF" id="PIRSF000350">
    <property type="entry name" value="Mercury_reductase_MerA"/>
    <property type="match status" value="1"/>
</dbReference>
<feature type="domain" description="Pyridine nucleotide-disulphide oxidoreductase dimerisation" evidence="14">
    <location>
        <begin position="344"/>
        <end position="451"/>
    </location>
</feature>
<dbReference type="InterPro" id="IPR050151">
    <property type="entry name" value="Class-I_Pyr_Nuc-Dis_Oxidored"/>
</dbReference>
<sequence length="471" mass="50148">MSEHFDLAVIGSGPGGYRAAILGALRGLNVAIIEKADWGGCCLNRGCVPKKDWYHSAKLIAAQRHFAGRGIEGTLTASMDAAWEHQETVVATVQQSYVDYMKHLKISALQGAARFKDTHTLEITASDGSTQLIQARHSIIATGATAFVPEPFEAVDGKVLTSDMLFDSPPPKGKRVAVIGNGVVATEFAFIFAMLGKEVVWLSRSAALRKIPFSPQAMGALKTAFKEHGIEHRQGVGFESVDTAGDGVVITLKDGEKIQVDWVCLGTGRTPHTEGLGLEAVGVKLDRDGFVKRNDFLQTDAANIYAIGDVASPWMTANHALSDATVAVDNIISGNTRKQDGLQVPIVIYSAIEMARLGMDEDMAEDEELEPAVGFAAFETSPCALGQDDTAGFVRLIGDMDSGALLGGEIVGGEAGELIHLLSLAPDRETGLSWIAKGVFNHPARAEEVLNATETLASKWGLADQVFGFGQ</sequence>
<evidence type="ECO:0000256" key="5">
    <source>
        <dbReference type="ARBA" id="ARBA00023002"/>
    </source>
</evidence>
<dbReference type="PRINTS" id="PR00368">
    <property type="entry name" value="FADPNR"/>
</dbReference>
<evidence type="ECO:0000256" key="8">
    <source>
        <dbReference type="ARBA" id="ARBA00023284"/>
    </source>
</evidence>
<evidence type="ECO:0000256" key="6">
    <source>
        <dbReference type="ARBA" id="ARBA00023027"/>
    </source>
</evidence>
<evidence type="ECO:0000313" key="16">
    <source>
        <dbReference type="EMBL" id="ACL73336.1"/>
    </source>
</evidence>
<dbReference type="PANTHER" id="PTHR22912:SF217">
    <property type="entry name" value="DIHYDROLIPOYL DEHYDROGENASE"/>
    <property type="match status" value="1"/>
</dbReference>
<evidence type="ECO:0000256" key="9">
    <source>
        <dbReference type="ARBA" id="ARBA00031281"/>
    </source>
</evidence>
<dbReference type="Proteomes" id="UP000002383">
    <property type="component" value="Chromosome"/>
</dbReference>
<evidence type="ECO:0000256" key="3">
    <source>
        <dbReference type="ARBA" id="ARBA00022630"/>
    </source>
</evidence>
<dbReference type="InterPro" id="IPR023753">
    <property type="entry name" value="FAD/NAD-binding_dom"/>
</dbReference>
<feature type="binding site" evidence="11">
    <location>
        <position position="309"/>
    </location>
    <ligand>
        <name>FAD</name>
        <dbReference type="ChEBI" id="CHEBI:57692"/>
    </ligand>
</feature>
<keyword evidence="17" id="KW-1185">Reference proteome</keyword>
<keyword evidence="5 13" id="KW-0560">Oxidoreductase</keyword>
<keyword evidence="7" id="KW-1015">Disulfide bond</keyword>
<feature type="binding site" evidence="11">
    <location>
        <position position="268"/>
    </location>
    <ligand>
        <name>NAD(+)</name>
        <dbReference type="ChEBI" id="CHEBI:57540"/>
    </ligand>
</feature>
<reference evidence="16 17" key="1">
    <citation type="journal article" date="2011" name="Stand. Genomic Sci.">
        <title>Complete genome sequence of 'Thioalkalivibrio sulfidophilus' HL-EbGr7.</title>
        <authorList>
            <person name="Muyzer G."/>
            <person name="Sorokin D.Y."/>
            <person name="Mavromatis K."/>
            <person name="Lapidus A."/>
            <person name="Clum A."/>
            <person name="Ivanova N."/>
            <person name="Pati A."/>
            <person name="d'Haeseleer P."/>
            <person name="Woyke T."/>
            <person name="Kyrpides N.C."/>
        </authorList>
    </citation>
    <scope>NUCLEOTIDE SEQUENCE [LARGE SCALE GENOMIC DNA]</scope>
    <source>
        <strain evidence="16 17">HL-EbGR7</strain>
    </source>
</reference>
<dbReference type="eggNOG" id="COG1249">
    <property type="taxonomic scope" value="Bacteria"/>
</dbReference>
<evidence type="ECO:0000256" key="13">
    <source>
        <dbReference type="RuleBase" id="RU003691"/>
    </source>
</evidence>
<dbReference type="OrthoDB" id="9800167at2"/>
<dbReference type="STRING" id="396588.Tgr7_2256"/>
<dbReference type="HOGENOM" id="CLU_016755_2_1_6"/>
<dbReference type="GO" id="GO:0050660">
    <property type="term" value="F:flavin adenine dinucleotide binding"/>
    <property type="evidence" value="ECO:0007669"/>
    <property type="project" value="TreeGrafter"/>
</dbReference>
<dbReference type="Pfam" id="PF02852">
    <property type="entry name" value="Pyr_redox_dim"/>
    <property type="match status" value="1"/>
</dbReference>
<dbReference type="KEGG" id="tgr:Tgr7_2256"/>
<gene>
    <name evidence="16" type="ordered locus">Tgr7_2256</name>
</gene>
<dbReference type="PRINTS" id="PR00411">
    <property type="entry name" value="PNDRDTASEI"/>
</dbReference>
<name>B8GUL6_THISH</name>
<keyword evidence="3 13" id="KW-0285">Flavoprotein</keyword>
<dbReference type="GO" id="GO:0004148">
    <property type="term" value="F:dihydrolipoyl dehydrogenase (NADH) activity"/>
    <property type="evidence" value="ECO:0007669"/>
    <property type="project" value="TreeGrafter"/>
</dbReference>
<feature type="domain" description="FAD/NAD(P)-binding" evidence="15">
    <location>
        <begin position="5"/>
        <end position="323"/>
    </location>
</feature>
<comment type="similarity">
    <text evidence="1 13">Belongs to the class-I pyridine nucleotide-disulfide oxidoreductase family.</text>
</comment>
<dbReference type="InterPro" id="IPR016156">
    <property type="entry name" value="FAD/NAD-linked_Rdtase_dimer_sf"/>
</dbReference>
<dbReference type="GO" id="GO:0006103">
    <property type="term" value="P:2-oxoglutarate metabolic process"/>
    <property type="evidence" value="ECO:0007669"/>
    <property type="project" value="TreeGrafter"/>
</dbReference>
<evidence type="ECO:0000256" key="11">
    <source>
        <dbReference type="PIRSR" id="PIRSR000350-3"/>
    </source>
</evidence>
<proteinExistence type="inferred from homology"/>
<evidence type="ECO:0000256" key="4">
    <source>
        <dbReference type="ARBA" id="ARBA00022827"/>
    </source>
</evidence>
<keyword evidence="6 11" id="KW-0520">NAD</keyword>
<evidence type="ECO:0000256" key="10">
    <source>
        <dbReference type="PIRSR" id="PIRSR000350-2"/>
    </source>
</evidence>
<evidence type="ECO:0000256" key="7">
    <source>
        <dbReference type="ARBA" id="ARBA00023157"/>
    </source>
</evidence>
<evidence type="ECO:0000313" key="17">
    <source>
        <dbReference type="Proteomes" id="UP000002383"/>
    </source>
</evidence>
<dbReference type="Gene3D" id="3.50.50.60">
    <property type="entry name" value="FAD/NAD(P)-binding domain"/>
    <property type="match status" value="2"/>
</dbReference>
<dbReference type="InterPro" id="IPR012999">
    <property type="entry name" value="Pyr_OxRdtase_I_AS"/>
</dbReference>
<dbReference type="EMBL" id="CP001339">
    <property type="protein sequence ID" value="ACL73336.1"/>
    <property type="molecule type" value="Genomic_DNA"/>
</dbReference>
<evidence type="ECO:0000259" key="14">
    <source>
        <dbReference type="Pfam" id="PF02852"/>
    </source>
</evidence>
<dbReference type="PROSITE" id="PS00076">
    <property type="entry name" value="PYRIDINE_REDOX_1"/>
    <property type="match status" value="1"/>
</dbReference>
<dbReference type="SUPFAM" id="SSF55424">
    <property type="entry name" value="FAD/NAD-linked reductases, dimerisation (C-terminal) domain"/>
    <property type="match status" value="1"/>
</dbReference>
<accession>B8GUL6</accession>
<feature type="active site" description="Proton acceptor" evidence="10">
    <location>
        <position position="442"/>
    </location>
</feature>
<comment type="cofactor">
    <cofactor evidence="11">
        <name>FAD</name>
        <dbReference type="ChEBI" id="CHEBI:57692"/>
    </cofactor>
    <text evidence="11">Binds 1 FAD per subunit.</text>
</comment>
<dbReference type="PANTHER" id="PTHR22912">
    <property type="entry name" value="DISULFIDE OXIDOREDUCTASE"/>
    <property type="match status" value="1"/>
</dbReference>
<keyword evidence="8 13" id="KW-0676">Redox-active center</keyword>
<protein>
    <recommendedName>
        <fullName evidence="2">Dihydrolipoyl dehydrogenase</fullName>
    </recommendedName>
    <alternativeName>
        <fullName evidence="9">Dihydrolipoamide dehydrogenase</fullName>
    </alternativeName>
</protein>
<feature type="disulfide bond" description="Redox-active" evidence="12">
    <location>
        <begin position="42"/>
        <end position="47"/>
    </location>
</feature>
<dbReference type="InterPro" id="IPR001100">
    <property type="entry name" value="Pyr_nuc-diS_OxRdtase"/>
</dbReference>
<keyword evidence="11" id="KW-0547">Nucleotide-binding</keyword>
<feature type="binding site" evidence="11">
    <location>
        <position position="51"/>
    </location>
    <ligand>
        <name>FAD</name>
        <dbReference type="ChEBI" id="CHEBI:57692"/>
    </ligand>
</feature>
<dbReference type="SUPFAM" id="SSF51905">
    <property type="entry name" value="FAD/NAD(P)-binding domain"/>
    <property type="match status" value="1"/>
</dbReference>
<dbReference type="RefSeq" id="WP_012638812.1">
    <property type="nucleotide sequence ID" value="NC_011901.1"/>
</dbReference>
<evidence type="ECO:0000256" key="1">
    <source>
        <dbReference type="ARBA" id="ARBA00007532"/>
    </source>
</evidence>
<evidence type="ECO:0000259" key="15">
    <source>
        <dbReference type="Pfam" id="PF07992"/>
    </source>
</evidence>
<organism evidence="16 17">
    <name type="scientific">Thioalkalivibrio sulfidiphilus (strain HL-EbGR7)</name>
    <dbReference type="NCBI Taxonomy" id="396588"/>
    <lineage>
        <taxon>Bacteria</taxon>
        <taxon>Pseudomonadati</taxon>
        <taxon>Pseudomonadota</taxon>
        <taxon>Gammaproteobacteria</taxon>
        <taxon>Chromatiales</taxon>
        <taxon>Ectothiorhodospiraceae</taxon>
        <taxon>Thioalkalivibrio</taxon>
    </lineage>
</organism>
<dbReference type="Pfam" id="PF07992">
    <property type="entry name" value="Pyr_redox_2"/>
    <property type="match status" value="1"/>
</dbReference>
<feature type="binding site" evidence="11">
    <location>
        <begin position="180"/>
        <end position="187"/>
    </location>
    <ligand>
        <name>NAD(+)</name>
        <dbReference type="ChEBI" id="CHEBI:57540"/>
    </ligand>
</feature>
<evidence type="ECO:0000256" key="12">
    <source>
        <dbReference type="PIRSR" id="PIRSR000350-4"/>
    </source>
</evidence>
<dbReference type="InterPro" id="IPR036188">
    <property type="entry name" value="FAD/NAD-bd_sf"/>
</dbReference>
<dbReference type="AlphaFoldDB" id="B8GUL6"/>
<dbReference type="InterPro" id="IPR004099">
    <property type="entry name" value="Pyr_nucl-diS_OxRdtase_dimer"/>
</dbReference>